<keyword evidence="2" id="KW-1185">Reference proteome</keyword>
<dbReference type="InterPro" id="IPR013321">
    <property type="entry name" value="Arc_rbn_hlx_hlx"/>
</dbReference>
<gene>
    <name evidence="1" type="ORF">P7D39_08430</name>
</gene>
<dbReference type="Proteomes" id="UP001256547">
    <property type="component" value="Unassembled WGS sequence"/>
</dbReference>
<dbReference type="SUPFAM" id="SSF47598">
    <property type="entry name" value="Ribbon-helix-helix"/>
    <property type="match status" value="1"/>
</dbReference>
<evidence type="ECO:0000313" key="1">
    <source>
        <dbReference type="EMBL" id="MDT2597030.1"/>
    </source>
</evidence>
<dbReference type="RefSeq" id="WP_311924741.1">
    <property type="nucleotide sequence ID" value="NZ_JARPYR010000015.1"/>
</dbReference>
<reference evidence="1 2" key="1">
    <citation type="submission" date="2023-03" db="EMBL/GenBank/DDBJ databases">
        <authorList>
            <person name="Shen W."/>
            <person name="Cai J."/>
        </authorList>
    </citation>
    <scope>NUCLEOTIDE SEQUENCE [LARGE SCALE GENOMIC DNA]</scope>
    <source>
        <strain evidence="1 2">P72-2</strain>
    </source>
</reference>
<organism evidence="1 2">
    <name type="scientific">Enterococcus dongliensis</name>
    <dbReference type="NCBI Taxonomy" id="2559925"/>
    <lineage>
        <taxon>Bacteria</taxon>
        <taxon>Bacillati</taxon>
        <taxon>Bacillota</taxon>
        <taxon>Bacilli</taxon>
        <taxon>Lactobacillales</taxon>
        <taxon>Enterococcaceae</taxon>
        <taxon>Enterococcus</taxon>
    </lineage>
</organism>
<sequence length="49" mass="5821">MAVDKTKNKQVLVTIPNELLKRIEDFQFDNRIPNRNEAIRQLLERGLNK</sequence>
<dbReference type="InterPro" id="IPR010985">
    <property type="entry name" value="Ribbon_hlx_hlx"/>
</dbReference>
<accession>A0ABU3EQ90</accession>
<evidence type="ECO:0000313" key="2">
    <source>
        <dbReference type="Proteomes" id="UP001256547"/>
    </source>
</evidence>
<comment type="caution">
    <text evidence="1">The sequence shown here is derived from an EMBL/GenBank/DDBJ whole genome shotgun (WGS) entry which is preliminary data.</text>
</comment>
<dbReference type="EMBL" id="JARPYR010000015">
    <property type="protein sequence ID" value="MDT2597030.1"/>
    <property type="molecule type" value="Genomic_DNA"/>
</dbReference>
<proteinExistence type="predicted"/>
<name>A0ABU3EQ90_9ENTE</name>
<protein>
    <submittedName>
        <fullName evidence="1">Ribbon-helix-helix domain-containing protein</fullName>
    </submittedName>
</protein>
<dbReference type="CDD" id="cd22231">
    <property type="entry name" value="RHH_NikR_HicB-like"/>
    <property type="match status" value="1"/>
</dbReference>
<dbReference type="Gene3D" id="1.10.1220.10">
    <property type="entry name" value="Met repressor-like"/>
    <property type="match status" value="1"/>
</dbReference>